<proteinExistence type="predicted"/>
<reference evidence="1" key="2">
    <citation type="journal article" date="2015" name="Fish Shellfish Immunol.">
        <title>Early steps in the European eel (Anguilla anguilla)-Vibrio vulnificus interaction in the gills: Role of the RtxA13 toxin.</title>
        <authorList>
            <person name="Callol A."/>
            <person name="Pajuelo D."/>
            <person name="Ebbesson L."/>
            <person name="Teles M."/>
            <person name="MacKenzie S."/>
            <person name="Amaro C."/>
        </authorList>
    </citation>
    <scope>NUCLEOTIDE SEQUENCE</scope>
</reference>
<organism evidence="1">
    <name type="scientific">Anguilla anguilla</name>
    <name type="common">European freshwater eel</name>
    <name type="synonym">Muraena anguilla</name>
    <dbReference type="NCBI Taxonomy" id="7936"/>
    <lineage>
        <taxon>Eukaryota</taxon>
        <taxon>Metazoa</taxon>
        <taxon>Chordata</taxon>
        <taxon>Craniata</taxon>
        <taxon>Vertebrata</taxon>
        <taxon>Euteleostomi</taxon>
        <taxon>Actinopterygii</taxon>
        <taxon>Neopterygii</taxon>
        <taxon>Teleostei</taxon>
        <taxon>Anguilliformes</taxon>
        <taxon>Anguillidae</taxon>
        <taxon>Anguilla</taxon>
    </lineage>
</organism>
<name>A0A0E9VGJ7_ANGAN</name>
<evidence type="ECO:0000313" key="1">
    <source>
        <dbReference type="EMBL" id="JAH76308.1"/>
    </source>
</evidence>
<protein>
    <submittedName>
        <fullName evidence="1">Uncharacterized protein</fullName>
    </submittedName>
</protein>
<sequence>MFDLKFLGLNINCEGMKCSCWARTKTLLILPVSLMLWIFF</sequence>
<dbReference type="AlphaFoldDB" id="A0A0E9VGJ7"/>
<accession>A0A0E9VGJ7</accession>
<dbReference type="EMBL" id="GBXM01032269">
    <property type="protein sequence ID" value="JAH76308.1"/>
    <property type="molecule type" value="Transcribed_RNA"/>
</dbReference>
<reference evidence="1" key="1">
    <citation type="submission" date="2014-11" db="EMBL/GenBank/DDBJ databases">
        <authorList>
            <person name="Amaro Gonzalez C."/>
        </authorList>
    </citation>
    <scope>NUCLEOTIDE SEQUENCE</scope>
</reference>